<comment type="caution">
    <text evidence="9">The sequence shown here is derived from an EMBL/GenBank/DDBJ whole genome shotgun (WGS) entry which is preliminary data.</text>
</comment>
<keyword evidence="10" id="KW-1185">Reference proteome</keyword>
<evidence type="ECO:0000256" key="6">
    <source>
        <dbReference type="SAM" id="Phobius"/>
    </source>
</evidence>
<evidence type="ECO:0000256" key="7">
    <source>
        <dbReference type="SAM" id="SignalP"/>
    </source>
</evidence>
<dbReference type="GO" id="GO:0016020">
    <property type="term" value="C:membrane"/>
    <property type="evidence" value="ECO:0007669"/>
    <property type="project" value="UniProtKB-SubCell"/>
</dbReference>
<accession>A0A8J2LJ91</accession>
<feature type="chain" id="PRO_5035298347" description="Major facilitator superfamily (MFS) profile domain-containing protein" evidence="7">
    <location>
        <begin position="21"/>
        <end position="274"/>
    </location>
</feature>
<evidence type="ECO:0000313" key="10">
    <source>
        <dbReference type="Proteomes" id="UP000708208"/>
    </source>
</evidence>
<keyword evidence="7" id="KW-0732">Signal</keyword>
<sequence>MNRTTTQGFFALISIVLTGTVDVHNLAGSQVDSVAVGLSLPFSLQFLKGIMQDKNALKVRSRGIYTLYAVALLDLLAVSLFLPLISREIRDLGASPFMVGVVGSVYGAIQLFSSPLVGRESDRYGRKLVISVMLGACALAYTLQGSATTLGVLLVGRCMAGMFKHTQTLGKAILADLAPNEKSYVFGNVNAFGSMGYIIGPTIGGHLVAYENGFHNVCYLAAVIFVFNIILVSLLVPETSFKHKDGKIPTKEKTTDGNDFYSVLPPWLLEQTSP</sequence>
<gene>
    <name evidence="9" type="ORF">AFUS01_LOCUS44020</name>
</gene>
<reference evidence="9" key="1">
    <citation type="submission" date="2021-06" db="EMBL/GenBank/DDBJ databases">
        <authorList>
            <person name="Hodson N. C."/>
            <person name="Mongue J. A."/>
            <person name="Jaron S. K."/>
        </authorList>
    </citation>
    <scope>NUCLEOTIDE SEQUENCE</scope>
</reference>
<feature type="transmembrane region" description="Helical" evidence="6">
    <location>
        <begin position="214"/>
        <end position="236"/>
    </location>
</feature>
<feature type="domain" description="Major facilitator superfamily (MFS) profile" evidence="8">
    <location>
        <begin position="63"/>
        <end position="274"/>
    </location>
</feature>
<dbReference type="InterPro" id="IPR011701">
    <property type="entry name" value="MFS"/>
</dbReference>
<feature type="transmembrane region" description="Helical" evidence="6">
    <location>
        <begin position="63"/>
        <end position="85"/>
    </location>
</feature>
<keyword evidence="3 6" id="KW-0812">Transmembrane</keyword>
<dbReference type="EMBL" id="CAJVCH010570270">
    <property type="protein sequence ID" value="CAG7834520.1"/>
    <property type="molecule type" value="Genomic_DNA"/>
</dbReference>
<dbReference type="PROSITE" id="PS50850">
    <property type="entry name" value="MFS"/>
    <property type="match status" value="1"/>
</dbReference>
<dbReference type="PANTHER" id="PTHR23504">
    <property type="entry name" value="MAJOR FACILITATOR SUPERFAMILY DOMAIN-CONTAINING PROTEIN 10"/>
    <property type="match status" value="1"/>
</dbReference>
<feature type="signal peptide" evidence="7">
    <location>
        <begin position="1"/>
        <end position="20"/>
    </location>
</feature>
<proteinExistence type="predicted"/>
<evidence type="ECO:0000256" key="1">
    <source>
        <dbReference type="ARBA" id="ARBA00004141"/>
    </source>
</evidence>
<evidence type="ECO:0000256" key="4">
    <source>
        <dbReference type="ARBA" id="ARBA00022989"/>
    </source>
</evidence>
<evidence type="ECO:0000259" key="8">
    <source>
        <dbReference type="PROSITE" id="PS50850"/>
    </source>
</evidence>
<feature type="transmembrane region" description="Helical" evidence="6">
    <location>
        <begin position="97"/>
        <end position="117"/>
    </location>
</feature>
<organism evidence="9 10">
    <name type="scientific">Allacma fusca</name>
    <dbReference type="NCBI Taxonomy" id="39272"/>
    <lineage>
        <taxon>Eukaryota</taxon>
        <taxon>Metazoa</taxon>
        <taxon>Ecdysozoa</taxon>
        <taxon>Arthropoda</taxon>
        <taxon>Hexapoda</taxon>
        <taxon>Collembola</taxon>
        <taxon>Symphypleona</taxon>
        <taxon>Sminthuridae</taxon>
        <taxon>Allacma</taxon>
    </lineage>
</organism>
<evidence type="ECO:0000256" key="2">
    <source>
        <dbReference type="ARBA" id="ARBA00022448"/>
    </source>
</evidence>
<keyword evidence="4 6" id="KW-1133">Transmembrane helix</keyword>
<dbReference type="OrthoDB" id="440553at2759"/>
<dbReference type="PANTHER" id="PTHR23504:SF14">
    <property type="entry name" value="MAJOR FACILITATOR SUPERFAMILY DOMAIN-CONTAINING PROTEIN 9"/>
    <property type="match status" value="1"/>
</dbReference>
<evidence type="ECO:0000313" key="9">
    <source>
        <dbReference type="EMBL" id="CAG7834520.1"/>
    </source>
</evidence>
<evidence type="ECO:0000256" key="3">
    <source>
        <dbReference type="ARBA" id="ARBA00022692"/>
    </source>
</evidence>
<dbReference type="GO" id="GO:0022857">
    <property type="term" value="F:transmembrane transporter activity"/>
    <property type="evidence" value="ECO:0007669"/>
    <property type="project" value="InterPro"/>
</dbReference>
<keyword evidence="2" id="KW-0813">Transport</keyword>
<evidence type="ECO:0000256" key="5">
    <source>
        <dbReference type="ARBA" id="ARBA00023136"/>
    </source>
</evidence>
<dbReference type="AlphaFoldDB" id="A0A8J2LJ91"/>
<dbReference type="InterPro" id="IPR020846">
    <property type="entry name" value="MFS_dom"/>
</dbReference>
<keyword evidence="5 6" id="KW-0472">Membrane</keyword>
<dbReference type="Pfam" id="PF07690">
    <property type="entry name" value="MFS_1"/>
    <property type="match status" value="1"/>
</dbReference>
<dbReference type="Proteomes" id="UP000708208">
    <property type="component" value="Unassembled WGS sequence"/>
</dbReference>
<protein>
    <recommendedName>
        <fullName evidence="8">Major facilitator superfamily (MFS) profile domain-containing protein</fullName>
    </recommendedName>
</protein>
<feature type="transmembrane region" description="Helical" evidence="6">
    <location>
        <begin position="129"/>
        <end position="155"/>
    </location>
</feature>
<name>A0A8J2LJ91_9HEXA</name>
<comment type="subcellular location">
    <subcellularLocation>
        <location evidence="1">Membrane</location>
        <topology evidence="1">Multi-pass membrane protein</topology>
    </subcellularLocation>
</comment>